<protein>
    <recommendedName>
        <fullName evidence="2">Antitoxin</fullName>
    </recommendedName>
</protein>
<organism evidence="3 4">
    <name type="scientific">Christensenella hongkongensis</name>
    <dbReference type="NCBI Taxonomy" id="270498"/>
    <lineage>
        <taxon>Bacteria</taxon>
        <taxon>Bacillati</taxon>
        <taxon>Bacillota</taxon>
        <taxon>Clostridia</taxon>
        <taxon>Christensenellales</taxon>
        <taxon>Christensenellaceae</taxon>
        <taxon>Christensenella</taxon>
    </lineage>
</organism>
<reference evidence="3 4" key="1">
    <citation type="submission" date="2015-04" db="EMBL/GenBank/DDBJ databases">
        <title>Draft genome sequence of bacteremic isolate Catabacter hongkongensis type strain HKU16T.</title>
        <authorList>
            <person name="Lau S.K."/>
            <person name="Teng J.L."/>
            <person name="Huang Y."/>
            <person name="Curreem S.O."/>
            <person name="Tsui S.K."/>
            <person name="Woo P.C."/>
        </authorList>
    </citation>
    <scope>NUCLEOTIDE SEQUENCE [LARGE SCALE GENOMIC DNA]</scope>
    <source>
        <strain evidence="3 4">HKU16</strain>
    </source>
</reference>
<dbReference type="SUPFAM" id="SSF143120">
    <property type="entry name" value="YefM-like"/>
    <property type="match status" value="1"/>
</dbReference>
<proteinExistence type="inferred from homology"/>
<keyword evidence="4" id="KW-1185">Reference proteome</keyword>
<comment type="caution">
    <text evidence="3">The sequence shown here is derived from an EMBL/GenBank/DDBJ whole genome shotgun (WGS) entry which is preliminary data.</text>
</comment>
<dbReference type="Proteomes" id="UP000034076">
    <property type="component" value="Unassembled WGS sequence"/>
</dbReference>
<dbReference type="Pfam" id="PF02604">
    <property type="entry name" value="PhdYeFM_antitox"/>
    <property type="match status" value="1"/>
</dbReference>
<dbReference type="PATRIC" id="fig|270498.16.peg.257"/>
<dbReference type="InterPro" id="IPR036165">
    <property type="entry name" value="YefM-like_sf"/>
</dbReference>
<dbReference type="InterPro" id="IPR006442">
    <property type="entry name" value="Antitoxin_Phd/YefM"/>
</dbReference>
<dbReference type="STRING" id="270498.CHK_0592"/>
<dbReference type="RefSeq" id="WP_046442535.1">
    <property type="nucleotide sequence ID" value="NZ_LAYJ01000053.1"/>
</dbReference>
<evidence type="ECO:0000313" key="3">
    <source>
        <dbReference type="EMBL" id="KKI51909.1"/>
    </source>
</evidence>
<dbReference type="OrthoDB" id="9797629at2"/>
<dbReference type="EMBL" id="LAYJ01000053">
    <property type="protein sequence ID" value="KKI51909.1"/>
    <property type="molecule type" value="Genomic_DNA"/>
</dbReference>
<name>A0A0M2NH73_9FIRM</name>
<accession>A0A0M2NH73</accession>
<sequence>MNVNTNNLVSISEANQNFSRVARMVDENGAAVILKNNAPKYVLMEISQFQKEETASTEDVEKIGRRILEKNRHAFEELAK</sequence>
<evidence type="ECO:0000256" key="2">
    <source>
        <dbReference type="RuleBase" id="RU362080"/>
    </source>
</evidence>
<dbReference type="AlphaFoldDB" id="A0A0M2NH73"/>
<comment type="function">
    <text evidence="2">Antitoxin component of a type II toxin-antitoxin (TA) system.</text>
</comment>
<gene>
    <name evidence="3" type="ORF">CHK_0592</name>
</gene>
<evidence type="ECO:0000256" key="1">
    <source>
        <dbReference type="ARBA" id="ARBA00009981"/>
    </source>
</evidence>
<evidence type="ECO:0000313" key="4">
    <source>
        <dbReference type="Proteomes" id="UP000034076"/>
    </source>
</evidence>
<comment type="similarity">
    <text evidence="1 2">Belongs to the phD/YefM antitoxin family.</text>
</comment>